<comment type="caution">
    <text evidence="2">The sequence shown here is derived from an EMBL/GenBank/DDBJ whole genome shotgun (WGS) entry which is preliminary data.</text>
</comment>
<reference evidence="2" key="1">
    <citation type="submission" date="2018-11" db="EMBL/GenBank/DDBJ databases">
        <authorList>
            <consortium name="Pathogen Informatics"/>
        </authorList>
    </citation>
    <scope>NUCLEOTIDE SEQUENCE</scope>
</reference>
<keyword evidence="3" id="KW-1185">Reference proteome</keyword>
<name>A0A3S5A9T2_9PLAT</name>
<dbReference type="EMBL" id="CAAALY010037358">
    <property type="protein sequence ID" value="VEL18520.1"/>
    <property type="molecule type" value="Genomic_DNA"/>
</dbReference>
<gene>
    <name evidence="2" type="ORF">PXEA_LOCUS11960</name>
</gene>
<evidence type="ECO:0000256" key="1">
    <source>
        <dbReference type="SAM" id="MobiDB-lite"/>
    </source>
</evidence>
<feature type="region of interest" description="Disordered" evidence="1">
    <location>
        <begin position="84"/>
        <end position="106"/>
    </location>
</feature>
<proteinExistence type="predicted"/>
<evidence type="ECO:0000313" key="2">
    <source>
        <dbReference type="EMBL" id="VEL18520.1"/>
    </source>
</evidence>
<organism evidence="2 3">
    <name type="scientific">Protopolystoma xenopodis</name>
    <dbReference type="NCBI Taxonomy" id="117903"/>
    <lineage>
        <taxon>Eukaryota</taxon>
        <taxon>Metazoa</taxon>
        <taxon>Spiralia</taxon>
        <taxon>Lophotrochozoa</taxon>
        <taxon>Platyhelminthes</taxon>
        <taxon>Monogenea</taxon>
        <taxon>Polyopisthocotylea</taxon>
        <taxon>Polystomatidea</taxon>
        <taxon>Polystomatidae</taxon>
        <taxon>Protopolystoma</taxon>
    </lineage>
</organism>
<sequence length="106" mass="11706">MQWAPVCALHTLRPAAWLEAGELCAAAQSHHLRSSQSPDRLLWLQGAWSVGQTATPFASPADGRQQSLWPSVCQGRLCTSVHGRHRPAGPRRRVNCSRGGRCRRRS</sequence>
<protein>
    <submittedName>
        <fullName evidence="2">Uncharacterized protein</fullName>
    </submittedName>
</protein>
<dbReference type="Proteomes" id="UP000784294">
    <property type="component" value="Unassembled WGS sequence"/>
</dbReference>
<evidence type="ECO:0000313" key="3">
    <source>
        <dbReference type="Proteomes" id="UP000784294"/>
    </source>
</evidence>
<dbReference type="AlphaFoldDB" id="A0A3S5A9T2"/>
<accession>A0A3S5A9T2</accession>